<organism evidence="4 5">
    <name type="scientific">Methanocella paludicola (strain DSM 17711 / JCM 13418 / NBRC 101707 / SANAE)</name>
    <dbReference type="NCBI Taxonomy" id="304371"/>
    <lineage>
        <taxon>Archaea</taxon>
        <taxon>Methanobacteriati</taxon>
        <taxon>Methanobacteriota</taxon>
        <taxon>Stenosarchaea group</taxon>
        <taxon>Methanomicrobia</taxon>
        <taxon>Methanocellales</taxon>
        <taxon>Methanocellaceae</taxon>
        <taxon>Methanocella</taxon>
    </lineage>
</organism>
<dbReference type="InParanoid" id="D1YXM8"/>
<accession>D1YXM8</accession>
<feature type="domain" description="4-oxalocrotonate tautomerase-like" evidence="3">
    <location>
        <begin position="2"/>
        <end position="56"/>
    </location>
</feature>
<evidence type="ECO:0000256" key="2">
    <source>
        <dbReference type="ARBA" id="ARBA00023235"/>
    </source>
</evidence>
<dbReference type="GO" id="GO:0016853">
    <property type="term" value="F:isomerase activity"/>
    <property type="evidence" value="ECO:0007669"/>
    <property type="project" value="UniProtKB-KW"/>
</dbReference>
<dbReference type="KEGG" id="mpd:MCP_1128"/>
<dbReference type="STRING" id="304371.MCP_1128"/>
<dbReference type="Proteomes" id="UP000001882">
    <property type="component" value="Chromosome"/>
</dbReference>
<name>D1YXM8_METPS</name>
<dbReference type="Pfam" id="PF01361">
    <property type="entry name" value="Tautomerase"/>
    <property type="match status" value="1"/>
</dbReference>
<reference evidence="4 5" key="1">
    <citation type="journal article" date="2007" name="Appl. Environ. Microbiol.">
        <title>Isolation of key methanogens for global methane emission from rice paddy fields: a novel isolate affiliated with the clone cluster rice cluster I.</title>
        <authorList>
            <person name="Sakai S."/>
            <person name="Imachi H."/>
            <person name="Sekiguchi Y."/>
            <person name="Ohashi A."/>
            <person name="Harada H."/>
            <person name="Kamagata Y."/>
        </authorList>
    </citation>
    <scope>NUCLEOTIDE SEQUENCE [LARGE SCALE GENOMIC DNA]</scope>
    <source>
        <strain evidence="5">DSM 17711 / JCM 13418 / NBRC 101707 / SANAE</strain>
    </source>
</reference>
<proteinExistence type="inferred from homology"/>
<evidence type="ECO:0000313" key="5">
    <source>
        <dbReference type="Proteomes" id="UP000001882"/>
    </source>
</evidence>
<dbReference type="PANTHER" id="PTHR35530">
    <property type="entry name" value="TAUTOMERASE-RELATED"/>
    <property type="match status" value="1"/>
</dbReference>
<reference evidence="5" key="3">
    <citation type="journal article" date="2011" name="PLoS ONE">
        <title>Genome sequence of a mesophilic hydrogenotrophic methanogen Methanocella paludicola, the first cultivated representative of the order Methanocellales.</title>
        <authorList>
            <person name="Sakai S."/>
            <person name="Takaki Y."/>
            <person name="Shimamura S."/>
            <person name="Sekine M."/>
            <person name="Tajima T."/>
            <person name="Kosugi H."/>
            <person name="Ichikawa N."/>
            <person name="Tasumi E."/>
            <person name="Hiraki A.T."/>
            <person name="Shimizu A."/>
            <person name="Kato Y."/>
            <person name="Nishiko R."/>
            <person name="Mori K."/>
            <person name="Fujita N."/>
            <person name="Imachi H."/>
            <person name="Takai K."/>
        </authorList>
    </citation>
    <scope>NUCLEOTIDE SEQUENCE [LARGE SCALE GENOMIC DNA]</scope>
    <source>
        <strain evidence="5">DSM 17711 / JCM 13418 / NBRC 101707 / SANAE</strain>
    </source>
</reference>
<evidence type="ECO:0000259" key="3">
    <source>
        <dbReference type="Pfam" id="PF01361"/>
    </source>
</evidence>
<dbReference type="EMBL" id="AP011532">
    <property type="protein sequence ID" value="BAI61200.1"/>
    <property type="molecule type" value="Genomic_DNA"/>
</dbReference>
<dbReference type="GeneID" id="8681134"/>
<dbReference type="OrthoDB" id="8161at2157"/>
<dbReference type="Gene3D" id="3.30.429.10">
    <property type="entry name" value="Macrophage Migration Inhibitory Factor"/>
    <property type="match status" value="1"/>
</dbReference>
<keyword evidence="2" id="KW-0413">Isomerase</keyword>
<dbReference type="eggNOG" id="arCOG02240">
    <property type="taxonomic scope" value="Archaea"/>
</dbReference>
<evidence type="ECO:0000313" key="4">
    <source>
        <dbReference type="EMBL" id="BAI61200.1"/>
    </source>
</evidence>
<evidence type="ECO:0000256" key="1">
    <source>
        <dbReference type="ARBA" id="ARBA00006723"/>
    </source>
</evidence>
<keyword evidence="5" id="KW-1185">Reference proteome</keyword>
<dbReference type="PANTHER" id="PTHR35530:SF2">
    <property type="entry name" value="BSL4019 PROTEIN"/>
    <property type="match status" value="1"/>
</dbReference>
<gene>
    <name evidence="4" type="ordered locus">MCP_1128</name>
</gene>
<sequence>MPVIDVYMWAGRTPEQKKNIIKGITDVFVKDGVPAGAVTVILHDIPKEDWGTAGKSADEA</sequence>
<protein>
    <submittedName>
        <fullName evidence="4">4-oxalocrotonate tautomerase</fullName>
    </submittedName>
</protein>
<dbReference type="InterPro" id="IPR004370">
    <property type="entry name" value="4-OT-like_dom"/>
</dbReference>
<dbReference type="RefSeq" id="WP_012899879.1">
    <property type="nucleotide sequence ID" value="NC_013665.1"/>
</dbReference>
<reference evidence="4 5" key="2">
    <citation type="journal article" date="2008" name="Int. J. Syst. Evol. Microbiol.">
        <title>Methanocella paludicola gen. nov., sp. nov., a methane-producing archaeon, the first isolate of the lineage 'Rice Cluster I', and proposal of the new archaeal order Methanocellales ord. nov.</title>
        <authorList>
            <person name="Sakai S."/>
            <person name="Imachi H."/>
            <person name="Hanada S."/>
            <person name="Ohashi A."/>
            <person name="Harada H."/>
            <person name="Kamagata Y."/>
        </authorList>
    </citation>
    <scope>NUCLEOTIDE SEQUENCE [LARGE SCALE GENOMIC DNA]</scope>
    <source>
        <strain evidence="5">DSM 17711 / JCM 13418 / NBRC 101707 / SANAE</strain>
    </source>
</reference>
<dbReference type="SUPFAM" id="SSF55331">
    <property type="entry name" value="Tautomerase/MIF"/>
    <property type="match status" value="1"/>
</dbReference>
<comment type="similarity">
    <text evidence="1">Belongs to the 4-oxalocrotonate tautomerase family.</text>
</comment>
<dbReference type="AlphaFoldDB" id="D1YXM8"/>
<dbReference type="InterPro" id="IPR014347">
    <property type="entry name" value="Tautomerase/MIF_sf"/>
</dbReference>